<evidence type="ECO:0000313" key="2">
    <source>
        <dbReference type="EMBL" id="KAG7298692.1"/>
    </source>
</evidence>
<gene>
    <name evidence="2" type="ORF">JYU34_017099</name>
</gene>
<evidence type="ECO:0000256" key="1">
    <source>
        <dbReference type="SAM" id="MobiDB-lite"/>
    </source>
</evidence>
<reference evidence="2 3" key="1">
    <citation type="submission" date="2021-06" db="EMBL/GenBank/DDBJ databases">
        <title>A haploid diamondback moth (Plutella xylostella L.) genome assembly resolves 31 chromosomes and identifies a diamide resistance mutation.</title>
        <authorList>
            <person name="Ward C.M."/>
            <person name="Perry K.D."/>
            <person name="Baker G."/>
            <person name="Powis K."/>
            <person name="Heckel D.G."/>
            <person name="Baxter S.W."/>
        </authorList>
    </citation>
    <scope>NUCLEOTIDE SEQUENCE [LARGE SCALE GENOMIC DNA]</scope>
    <source>
        <strain evidence="2 3">LV</strain>
        <tissue evidence="2">Single pupa</tissue>
    </source>
</reference>
<accession>A0ABQ7Q0E0</accession>
<feature type="region of interest" description="Disordered" evidence="1">
    <location>
        <begin position="214"/>
        <end position="248"/>
    </location>
</feature>
<dbReference type="Proteomes" id="UP000823941">
    <property type="component" value="Chromosome 23"/>
</dbReference>
<name>A0ABQ7Q0E0_PLUXY</name>
<comment type="caution">
    <text evidence="2">The sequence shown here is derived from an EMBL/GenBank/DDBJ whole genome shotgun (WGS) entry which is preliminary data.</text>
</comment>
<keyword evidence="3" id="KW-1185">Reference proteome</keyword>
<organism evidence="2 3">
    <name type="scientific">Plutella xylostella</name>
    <name type="common">Diamondback moth</name>
    <name type="synonym">Plutella maculipennis</name>
    <dbReference type="NCBI Taxonomy" id="51655"/>
    <lineage>
        <taxon>Eukaryota</taxon>
        <taxon>Metazoa</taxon>
        <taxon>Ecdysozoa</taxon>
        <taxon>Arthropoda</taxon>
        <taxon>Hexapoda</taxon>
        <taxon>Insecta</taxon>
        <taxon>Pterygota</taxon>
        <taxon>Neoptera</taxon>
        <taxon>Endopterygota</taxon>
        <taxon>Lepidoptera</taxon>
        <taxon>Glossata</taxon>
        <taxon>Ditrysia</taxon>
        <taxon>Yponomeutoidea</taxon>
        <taxon>Plutellidae</taxon>
        <taxon>Plutella</taxon>
    </lineage>
</organism>
<feature type="compositionally biased region" description="Basic residues" evidence="1">
    <location>
        <begin position="236"/>
        <end position="248"/>
    </location>
</feature>
<sequence length="248" mass="27825">MNRKQSSVTTKQRALLRSTFTLTFAVEILNEGVCDDDDCSEEWLDLGEELAGLHIQYELYPGHKYVLTISLWPHCAKVTSPGGACWVRRWRLLQRRWCCFSVAHALPVRVDQLRTHDVLVTVTAGAPSGSSGAPGRVCLPRVPPHLHRYFAPVWLPGDEAPPALERQVRDWLDELVDAVVPASCFDVVFDVPCAVPDARHQEAIIAHLKDRILNRKPQEEVPSAPPEPDTTETEKKKGKSSKKKRKAL</sequence>
<protein>
    <submittedName>
        <fullName evidence="2">Uncharacterized protein</fullName>
    </submittedName>
</protein>
<evidence type="ECO:0000313" key="3">
    <source>
        <dbReference type="Proteomes" id="UP000823941"/>
    </source>
</evidence>
<dbReference type="EMBL" id="JAHIBW010000023">
    <property type="protein sequence ID" value="KAG7298692.1"/>
    <property type="molecule type" value="Genomic_DNA"/>
</dbReference>
<proteinExistence type="predicted"/>